<dbReference type="PANTHER" id="PTHR22872:SF10">
    <property type="entry name" value="ULTRAVIOLET-B RECEPTOR UVR8"/>
    <property type="match status" value="1"/>
</dbReference>
<dbReference type="InterPro" id="IPR011705">
    <property type="entry name" value="BACK"/>
</dbReference>
<dbReference type="SMART" id="SM00225">
    <property type="entry name" value="BTB"/>
    <property type="match status" value="1"/>
</dbReference>
<dbReference type="Pfam" id="PF07707">
    <property type="entry name" value="BACK"/>
    <property type="match status" value="1"/>
</dbReference>
<evidence type="ECO:0000313" key="4">
    <source>
        <dbReference type="EMBL" id="CAD7252155.1"/>
    </source>
</evidence>
<dbReference type="SUPFAM" id="SSF50985">
    <property type="entry name" value="RCC1/BLIP-II"/>
    <property type="match status" value="1"/>
</dbReference>
<dbReference type="InterPro" id="IPR000210">
    <property type="entry name" value="BTB/POZ_dom"/>
</dbReference>
<keyword evidence="5" id="KW-1185">Reference proteome</keyword>
<proteinExistence type="predicted"/>
<dbReference type="Pfam" id="PF25390">
    <property type="entry name" value="WD40_RLD"/>
    <property type="match status" value="1"/>
</dbReference>
<evidence type="ECO:0000256" key="2">
    <source>
        <dbReference type="PROSITE-ProRule" id="PRU00235"/>
    </source>
</evidence>
<keyword evidence="1" id="KW-0677">Repeat</keyword>
<dbReference type="PROSITE" id="PS00626">
    <property type="entry name" value="RCC1_2"/>
    <property type="match status" value="1"/>
</dbReference>
<feature type="repeat" description="RCC1" evidence="2">
    <location>
        <begin position="226"/>
        <end position="277"/>
    </location>
</feature>
<name>A0A7R9FRA2_9CRUS</name>
<dbReference type="SUPFAM" id="SSF54695">
    <property type="entry name" value="POZ domain"/>
    <property type="match status" value="1"/>
</dbReference>
<reference evidence="4" key="1">
    <citation type="submission" date="2020-11" db="EMBL/GenBank/DDBJ databases">
        <authorList>
            <person name="Tran Van P."/>
        </authorList>
    </citation>
    <scope>NUCLEOTIDE SEQUENCE</scope>
</reference>
<dbReference type="PANTHER" id="PTHR22872">
    <property type="entry name" value="BTK-BINDING PROTEIN-RELATED"/>
    <property type="match status" value="1"/>
</dbReference>
<dbReference type="CDD" id="cd18298">
    <property type="entry name" value="BTB_POZ_RCBTB1_2"/>
    <property type="match status" value="1"/>
</dbReference>
<feature type="repeat" description="RCC1" evidence="2">
    <location>
        <begin position="278"/>
        <end position="326"/>
    </location>
</feature>
<dbReference type="CDD" id="cd18498">
    <property type="entry name" value="BACK_RCBTB1_2"/>
    <property type="match status" value="1"/>
</dbReference>
<dbReference type="InterPro" id="IPR011333">
    <property type="entry name" value="SKP1/BTB/POZ_sf"/>
</dbReference>
<dbReference type="InterPro" id="IPR051625">
    <property type="entry name" value="Signaling_Regulatory_Domain"/>
</dbReference>
<dbReference type="Gene3D" id="3.30.710.10">
    <property type="entry name" value="Potassium Channel Kv1.1, Chain A"/>
    <property type="match status" value="1"/>
</dbReference>
<dbReference type="InterPro" id="IPR058923">
    <property type="entry name" value="RCC1-like_dom"/>
</dbReference>
<dbReference type="Pfam" id="PF00415">
    <property type="entry name" value="RCC1"/>
    <property type="match status" value="1"/>
</dbReference>
<dbReference type="Gene3D" id="2.130.10.30">
    <property type="entry name" value="Regulator of chromosome condensation 1/beta-lactamase-inhibitor protein II"/>
    <property type="match status" value="1"/>
</dbReference>
<feature type="repeat" description="RCC1" evidence="2">
    <location>
        <begin position="121"/>
        <end position="173"/>
    </location>
</feature>
<dbReference type="PROSITE" id="PS50097">
    <property type="entry name" value="BTB"/>
    <property type="match status" value="1"/>
</dbReference>
<organism evidence="4">
    <name type="scientific">Darwinula stevensoni</name>
    <dbReference type="NCBI Taxonomy" id="69355"/>
    <lineage>
        <taxon>Eukaryota</taxon>
        <taxon>Metazoa</taxon>
        <taxon>Ecdysozoa</taxon>
        <taxon>Arthropoda</taxon>
        <taxon>Crustacea</taxon>
        <taxon>Oligostraca</taxon>
        <taxon>Ostracoda</taxon>
        <taxon>Podocopa</taxon>
        <taxon>Podocopida</taxon>
        <taxon>Darwinulocopina</taxon>
        <taxon>Darwinuloidea</taxon>
        <taxon>Darwinulidae</taxon>
        <taxon>Darwinula</taxon>
    </lineage>
</organism>
<sequence length="556" mass="60887">MESELSDQDRLSTLGSTHPIAYHVGQPEMDLDKWLIFSLLDKDFLVSLRMVCVFGTLGNEAIMVTKDEDVYGLGVNQSGCLGIGDLHSTLLPRKIEALSKKRIKKIACGSGPHLLACTYEGELYSWGHNGYCQLGNGSSSQCTVPTLITSNLTDKKVADVACGSHHSMCLTDDGEVFTWGQNNCGQVGLGTTANQPAPRRISITTGKKAVAIACGQTSSIALLESGELFAWGYNGNGQLGLGNNANQHLPCKVTNLQGVFISQVVCGYAHTLALSDEGVLYGWGANSYGQLGIGNKSNPSVPTRIAPEIGRVVEIGATHYNHLSSAMTQDAHVYMWGQCRGQCVMMPILTPFHSINSVFATFGTPCVTWTAISFDVQPVTRVLDALRSAFDEPEGSDVRFMVEGKVIHVHKAVLKIRCEHFRSMFATHWEGDTNEVEILQFSYNVYKAFLRYLYTDELDSNPEDAIGLLELANAYCESQLKLQCERIIKQGITVENAAMLYAAAIKYSAKELEDFCFRFALNHLSEVVQTEAFLHLDEPTVKSFILKAALSGAFRY</sequence>
<dbReference type="InterPro" id="IPR000408">
    <property type="entry name" value="Reg_chr_condens"/>
</dbReference>
<accession>A0A7R9FRA2</accession>
<evidence type="ECO:0000256" key="1">
    <source>
        <dbReference type="ARBA" id="ARBA00022737"/>
    </source>
</evidence>
<evidence type="ECO:0000313" key="5">
    <source>
        <dbReference type="Proteomes" id="UP000677054"/>
    </source>
</evidence>
<dbReference type="PROSITE" id="PS50012">
    <property type="entry name" value="RCC1_3"/>
    <property type="match status" value="5"/>
</dbReference>
<feature type="repeat" description="RCC1" evidence="2">
    <location>
        <begin position="68"/>
        <end position="119"/>
    </location>
</feature>
<gene>
    <name evidence="4" type="ORF">DSTB1V02_LOCUS11915</name>
</gene>
<dbReference type="Gene3D" id="1.25.40.420">
    <property type="match status" value="1"/>
</dbReference>
<feature type="repeat" description="RCC1" evidence="2">
    <location>
        <begin position="174"/>
        <end position="225"/>
    </location>
</feature>
<dbReference type="OrthoDB" id="5981550at2759"/>
<dbReference type="PRINTS" id="PR00633">
    <property type="entry name" value="RCCNDNSATION"/>
</dbReference>
<dbReference type="EMBL" id="LR903674">
    <property type="protein sequence ID" value="CAD7252155.1"/>
    <property type="molecule type" value="Genomic_DNA"/>
</dbReference>
<dbReference type="Pfam" id="PF00651">
    <property type="entry name" value="BTB"/>
    <property type="match status" value="1"/>
</dbReference>
<dbReference type="AlphaFoldDB" id="A0A7R9FRA2"/>
<dbReference type="InterPro" id="IPR009091">
    <property type="entry name" value="RCC1/BLIP-II"/>
</dbReference>
<evidence type="ECO:0000259" key="3">
    <source>
        <dbReference type="PROSITE" id="PS50097"/>
    </source>
</evidence>
<dbReference type="EMBL" id="CAJPEV010004157">
    <property type="protein sequence ID" value="CAG0901286.1"/>
    <property type="molecule type" value="Genomic_DNA"/>
</dbReference>
<feature type="domain" description="BTB" evidence="3">
    <location>
        <begin position="396"/>
        <end position="462"/>
    </location>
</feature>
<protein>
    <recommendedName>
        <fullName evidence="3">BTB domain-containing protein</fullName>
    </recommendedName>
</protein>
<dbReference type="Proteomes" id="UP000677054">
    <property type="component" value="Unassembled WGS sequence"/>
</dbReference>